<sequence>MRRLSRLVAVATLVAPLAPAAAQRGSQAIDTAYTRQIRELTPVDARYQFTTELVDYLPASSTVPTPLQVLGYVPGTVGKLSHVADINRYFRALAAASPKRTKLFSLGMSEEGREEVLLAVADEATIARLDDYKRMAARLADPRGLSAEEKARLVREAKPIYWVLGSIHSPETGSPEMLMELAYRLAVDEGESARSIRANVVTLLTPVQEVDGRDRMVDVFNESKALKLGPNGINLVYWGKYTAHDNNRDGMVASQRITQNYLQGFLDWRPTIAHDLHESVPFLYISTGTGPYNDEIDPITIDEWHTLAYNEMTELTRRGLPGVWTHGFYDGWGANYMMSIVQFHNSLGRFYETYTSSGAGCQNVNLPAAQLTKEWYRPSPAVNGVRWCIRNNVNYQQSGVLVALKYVGDHRQTFLENFAAKGERMLKRGQTTAPYAFVIPRAQRHSAQAAELVNLMRRMATEIHVATSDFTVRTGPKPLEDRGPDPVGTSGARDSGLGARAATDSTTPRGSETMDSSNVRPRPTTSPESRVQSPGARMIQVHAGDWVVRMDQPYTQYPRTILAIQRYKPDDPAPYDDTGWTLDELQHVTTYAIADSSVLTKPMEPLRADAVVTGTSTGSGPVLLVKHLGDWRSAVLPWKAGGPVRVADSAFTANGVSYPAGTYVLDAAKARDAAKALGLDGVEVAAAPSVSMKTVQIPRVALVHTWQETQNEGWVRFAFDKMGVPYTYIADQKLKNPGALDRFDVVVFPHAGQGGMSIVNGRPMVGPAIPWKATKETPHLGKWDETDDMRPGMGLDGAAALRRFVERGGLLLVEGATARLPIELGFTPQVTETQTRTLGARGTVVRAQSVTTASPVLYGYDDRKSFPVYFNQTPVLQVGDAAGGRGGDASANEGVDTSIVNQRRRMTPRVILRFHERADSLGISGMMNNPAELAGRPAVVDAPLGNGHVLSFAIRPLWRQETQGTFALALNAIAHWNHLTTPPPADSTRRAVTNEQ</sequence>
<keyword evidence="4" id="KW-0645">Protease</keyword>
<dbReference type="PATRIC" id="fig|861299.3.peg.4491"/>
<dbReference type="AlphaFoldDB" id="W0RQX3"/>
<reference evidence="4 5" key="1">
    <citation type="journal article" date="2014" name="Genome Announc.">
        <title>Genome Sequence and Methylome of Soil Bacterium Gemmatirosa kalamazoonensis KBS708T, a Member of the Rarely Cultivated Gemmatimonadetes Phylum.</title>
        <authorList>
            <person name="Debruyn J.M."/>
            <person name="Radosevich M."/>
            <person name="Wommack K.E."/>
            <person name="Polson S.W."/>
            <person name="Hauser L.J."/>
            <person name="Fawaz M.N."/>
            <person name="Korlach J."/>
            <person name="Tsai Y.C."/>
        </authorList>
    </citation>
    <scope>NUCLEOTIDE SEQUENCE [LARGE SCALE GENOMIC DNA]</scope>
    <source>
        <strain evidence="4 5">KBS708</strain>
    </source>
</reference>
<evidence type="ECO:0000256" key="2">
    <source>
        <dbReference type="SAM" id="SignalP"/>
    </source>
</evidence>
<dbReference type="GO" id="GO:0004181">
    <property type="term" value="F:metallocarboxypeptidase activity"/>
    <property type="evidence" value="ECO:0007669"/>
    <property type="project" value="InterPro"/>
</dbReference>
<protein>
    <submittedName>
        <fullName evidence="4">Peptidase M14 carboxypeptidase A</fullName>
    </submittedName>
</protein>
<keyword evidence="4" id="KW-0121">Carboxypeptidase</keyword>
<dbReference type="SUPFAM" id="SSF53187">
    <property type="entry name" value="Zn-dependent exopeptidases"/>
    <property type="match status" value="1"/>
</dbReference>
<feature type="chain" id="PRO_5004794717" evidence="2">
    <location>
        <begin position="21"/>
        <end position="996"/>
    </location>
</feature>
<keyword evidence="2" id="KW-0732">Signal</keyword>
<dbReference type="Gene3D" id="3.40.630.10">
    <property type="entry name" value="Zn peptidases"/>
    <property type="match status" value="1"/>
</dbReference>
<organism evidence="4 5">
    <name type="scientific">Gemmatirosa kalamazoonensis</name>
    <dbReference type="NCBI Taxonomy" id="861299"/>
    <lineage>
        <taxon>Bacteria</taxon>
        <taxon>Pseudomonadati</taxon>
        <taxon>Gemmatimonadota</taxon>
        <taxon>Gemmatimonadia</taxon>
        <taxon>Gemmatimonadales</taxon>
        <taxon>Gemmatimonadaceae</taxon>
        <taxon>Gemmatirosa</taxon>
    </lineage>
</organism>
<evidence type="ECO:0000313" key="5">
    <source>
        <dbReference type="Proteomes" id="UP000019151"/>
    </source>
</evidence>
<dbReference type="InParanoid" id="W0RQX3"/>
<dbReference type="HOGENOM" id="CLU_011471_0_0_0"/>
<dbReference type="Pfam" id="PF00246">
    <property type="entry name" value="Peptidase_M14"/>
    <property type="match status" value="1"/>
</dbReference>
<dbReference type="Proteomes" id="UP000019151">
    <property type="component" value="Chromosome"/>
</dbReference>
<feature type="compositionally biased region" description="Polar residues" evidence="1">
    <location>
        <begin position="503"/>
        <end position="532"/>
    </location>
</feature>
<dbReference type="RefSeq" id="WP_025413406.1">
    <property type="nucleotide sequence ID" value="NZ_CP007128.1"/>
</dbReference>
<dbReference type="STRING" id="861299.J421_4436"/>
<keyword evidence="5" id="KW-1185">Reference proteome</keyword>
<feature type="domain" description="Peptidase M14" evidence="3">
    <location>
        <begin position="86"/>
        <end position="215"/>
    </location>
</feature>
<dbReference type="InterPro" id="IPR000834">
    <property type="entry name" value="Peptidase_M14"/>
</dbReference>
<dbReference type="KEGG" id="gba:J421_4436"/>
<evidence type="ECO:0000256" key="1">
    <source>
        <dbReference type="SAM" id="MobiDB-lite"/>
    </source>
</evidence>
<evidence type="ECO:0000259" key="3">
    <source>
        <dbReference type="Pfam" id="PF00246"/>
    </source>
</evidence>
<feature type="region of interest" description="Disordered" evidence="1">
    <location>
        <begin position="469"/>
        <end position="537"/>
    </location>
</feature>
<feature type="signal peptide" evidence="2">
    <location>
        <begin position="1"/>
        <end position="20"/>
    </location>
</feature>
<gene>
    <name evidence="4" type="ORF">J421_4436</name>
</gene>
<dbReference type="OrthoDB" id="9758209at2"/>
<keyword evidence="4" id="KW-0378">Hydrolase</keyword>
<accession>W0RQX3</accession>
<evidence type="ECO:0000313" key="4">
    <source>
        <dbReference type="EMBL" id="AHG91973.1"/>
    </source>
</evidence>
<dbReference type="GO" id="GO:0008270">
    <property type="term" value="F:zinc ion binding"/>
    <property type="evidence" value="ECO:0007669"/>
    <property type="project" value="InterPro"/>
</dbReference>
<dbReference type="GO" id="GO:0006508">
    <property type="term" value="P:proteolysis"/>
    <property type="evidence" value="ECO:0007669"/>
    <property type="project" value="InterPro"/>
</dbReference>
<proteinExistence type="predicted"/>
<name>W0RQX3_9BACT</name>
<dbReference type="EMBL" id="CP007128">
    <property type="protein sequence ID" value="AHG91973.1"/>
    <property type="molecule type" value="Genomic_DNA"/>
</dbReference>
<dbReference type="eggNOG" id="COG2866">
    <property type="taxonomic scope" value="Bacteria"/>
</dbReference>